<dbReference type="PROSITE" id="PS50004">
    <property type="entry name" value="C2"/>
    <property type="match status" value="2"/>
</dbReference>
<dbReference type="GO" id="GO:0005544">
    <property type="term" value="F:calcium-dependent phospholipid binding"/>
    <property type="evidence" value="ECO:0007669"/>
    <property type="project" value="InterPro"/>
</dbReference>
<dbReference type="GO" id="GO:0071277">
    <property type="term" value="P:cellular response to calcium ion"/>
    <property type="evidence" value="ECO:0007669"/>
    <property type="project" value="TreeGrafter"/>
</dbReference>
<dbReference type="GO" id="GO:0005886">
    <property type="term" value="C:plasma membrane"/>
    <property type="evidence" value="ECO:0007669"/>
    <property type="project" value="TreeGrafter"/>
</dbReference>
<comment type="similarity">
    <text evidence="1">Belongs to the copine family.</text>
</comment>
<feature type="region of interest" description="Disordered" evidence="3">
    <location>
        <begin position="598"/>
        <end position="637"/>
    </location>
</feature>
<dbReference type="EMBL" id="JAKKPZ010000015">
    <property type="protein sequence ID" value="KAI1713483.1"/>
    <property type="molecule type" value="Genomic_DNA"/>
</dbReference>
<evidence type="ECO:0000313" key="7">
    <source>
        <dbReference type="Proteomes" id="UP001201812"/>
    </source>
</evidence>
<dbReference type="InterPro" id="IPR037768">
    <property type="entry name" value="C2B_Copine"/>
</dbReference>
<evidence type="ECO:0000256" key="1">
    <source>
        <dbReference type="ARBA" id="ARBA00009048"/>
    </source>
</evidence>
<evidence type="ECO:0000259" key="4">
    <source>
        <dbReference type="PROSITE" id="PS50004"/>
    </source>
</evidence>
<dbReference type="PANTHER" id="PTHR10857:SF106">
    <property type="entry name" value="C2 DOMAIN-CONTAINING PROTEIN"/>
    <property type="match status" value="1"/>
</dbReference>
<dbReference type="SMART" id="SM00239">
    <property type="entry name" value="C2"/>
    <property type="match status" value="2"/>
</dbReference>
<dbReference type="SMART" id="SM00327">
    <property type="entry name" value="VWA"/>
    <property type="match status" value="1"/>
</dbReference>
<accession>A0AAD4N6Z5</accession>
<dbReference type="SUPFAM" id="SSF49562">
    <property type="entry name" value="C2 domain (Calcium/lipid-binding domain, CaLB)"/>
    <property type="match status" value="2"/>
</dbReference>
<dbReference type="InterPro" id="IPR002035">
    <property type="entry name" value="VWF_A"/>
</dbReference>
<protein>
    <submittedName>
        <fullName evidence="6">Copine domain-containing protein</fullName>
    </submittedName>
</protein>
<dbReference type="InterPro" id="IPR036465">
    <property type="entry name" value="vWFA_dom_sf"/>
</dbReference>
<dbReference type="PANTHER" id="PTHR10857">
    <property type="entry name" value="COPINE"/>
    <property type="match status" value="1"/>
</dbReference>
<dbReference type="InterPro" id="IPR000008">
    <property type="entry name" value="C2_dom"/>
</dbReference>
<feature type="domain" description="C2" evidence="4">
    <location>
        <begin position="151"/>
        <end position="275"/>
    </location>
</feature>
<dbReference type="AlphaFoldDB" id="A0AAD4N6Z5"/>
<evidence type="ECO:0000256" key="2">
    <source>
        <dbReference type="ARBA" id="ARBA00022737"/>
    </source>
</evidence>
<evidence type="ECO:0000256" key="3">
    <source>
        <dbReference type="SAM" id="MobiDB-lite"/>
    </source>
</evidence>
<keyword evidence="2" id="KW-0677">Repeat</keyword>
<evidence type="ECO:0000259" key="5">
    <source>
        <dbReference type="PROSITE" id="PS50234"/>
    </source>
</evidence>
<dbReference type="CDD" id="cd04048">
    <property type="entry name" value="C2A_Copine"/>
    <property type="match status" value="1"/>
</dbReference>
<dbReference type="CDD" id="cd04047">
    <property type="entry name" value="C2B_Copine"/>
    <property type="match status" value="1"/>
</dbReference>
<dbReference type="Pfam" id="PF00168">
    <property type="entry name" value="C2"/>
    <property type="match status" value="2"/>
</dbReference>
<evidence type="ECO:0000313" key="6">
    <source>
        <dbReference type="EMBL" id="KAI1713483.1"/>
    </source>
</evidence>
<dbReference type="Pfam" id="PF07002">
    <property type="entry name" value="Copine"/>
    <property type="match status" value="1"/>
</dbReference>
<name>A0AAD4N6Z5_9BILA</name>
<feature type="domain" description="VWFA" evidence="5">
    <location>
        <begin position="317"/>
        <end position="519"/>
    </location>
</feature>
<proteinExistence type="inferred from homology"/>
<feature type="domain" description="C2" evidence="4">
    <location>
        <begin position="16"/>
        <end position="143"/>
    </location>
</feature>
<dbReference type="InterPro" id="IPR010734">
    <property type="entry name" value="Copine_C"/>
</dbReference>
<dbReference type="SUPFAM" id="SSF53300">
    <property type="entry name" value="vWA-like"/>
    <property type="match status" value="1"/>
</dbReference>
<organism evidence="6 7">
    <name type="scientific">Ditylenchus destructor</name>
    <dbReference type="NCBI Taxonomy" id="166010"/>
    <lineage>
        <taxon>Eukaryota</taxon>
        <taxon>Metazoa</taxon>
        <taxon>Ecdysozoa</taxon>
        <taxon>Nematoda</taxon>
        <taxon>Chromadorea</taxon>
        <taxon>Rhabditida</taxon>
        <taxon>Tylenchina</taxon>
        <taxon>Tylenchomorpha</taxon>
        <taxon>Sphaerularioidea</taxon>
        <taxon>Anguinidae</taxon>
        <taxon>Anguininae</taxon>
        <taxon>Ditylenchus</taxon>
    </lineage>
</organism>
<feature type="region of interest" description="Disordered" evidence="3">
    <location>
        <begin position="1"/>
        <end position="30"/>
    </location>
</feature>
<sequence>MIKTASDESNTPGMYHIGRVNSCNEDEQNEGKRGSCARVVLTISAKDLRDLDPDETIDPYCVVSVCDALARTRDWKEIGRTETVSNTADPEWSTKICLTYYFEEQQRLHFEVYDGMGKGKQRLGTTSILLHEIVGANHNRLTKPLYEEGKSYGMLTVTAEELSEGRQESVYFVTSATNLDRKDFLGKCDPFLKISRINVDNTLQLAYRSRYHEQTLNPRWKPFEILTQQLCYEDKDREFQIECLDWDLDGNHDLVGSCKTTVNRLISGLDRDLPLINEKKARKKQKYTDSGTLHFHKIFLWSDFTFLDFISGGTELDFTVAVDFTRSNLPMDDTSSLHHWDGYHSNQYEIAINAIADICQHYSRSKVFNAYGFGAKIPPGTKTHYNFPLNLETNDPRCYGISGLLHAYLVAQSRVELSGPTDFTPTIKFAARRAASIPEDGSKYCVLLIITDGAITDLESTKEEIIKASSLPLSIIIIGVGYDTFEEMKELDADNSMLSSHGKYARRDIVQFVQLRKFLPPHRQLSDEEKAKAKANLAKEVLFEVPGQLVSYMKSKGIYPRPISSPFERVDADYFASHTKPSQTRHGSVKSLGRGIKDHRASFHGPRSASSLHSPRGSRRLLPTPPDEQLARTHFFE</sequence>
<keyword evidence="7" id="KW-1185">Reference proteome</keyword>
<dbReference type="InterPro" id="IPR035892">
    <property type="entry name" value="C2_domain_sf"/>
</dbReference>
<dbReference type="InterPro" id="IPR045052">
    <property type="entry name" value="Copine"/>
</dbReference>
<reference evidence="6" key="1">
    <citation type="submission" date="2022-01" db="EMBL/GenBank/DDBJ databases">
        <title>Genome Sequence Resource for Two Populations of Ditylenchus destructor, the Migratory Endoparasitic Phytonematode.</title>
        <authorList>
            <person name="Zhang H."/>
            <person name="Lin R."/>
            <person name="Xie B."/>
        </authorList>
    </citation>
    <scope>NUCLEOTIDE SEQUENCE</scope>
    <source>
        <strain evidence="6">BazhouSP</strain>
    </source>
</reference>
<gene>
    <name evidence="6" type="ORF">DdX_08998</name>
</gene>
<dbReference type="Proteomes" id="UP001201812">
    <property type="component" value="Unassembled WGS sequence"/>
</dbReference>
<comment type="caution">
    <text evidence="6">The sequence shown here is derived from an EMBL/GenBank/DDBJ whole genome shotgun (WGS) entry which is preliminary data.</text>
</comment>
<dbReference type="Gene3D" id="2.60.40.150">
    <property type="entry name" value="C2 domain"/>
    <property type="match status" value="2"/>
</dbReference>
<dbReference type="PROSITE" id="PS50234">
    <property type="entry name" value="VWFA"/>
    <property type="match status" value="1"/>
</dbReference>